<dbReference type="RefSeq" id="WP_203225684.1">
    <property type="nucleotide sequence ID" value="NZ_JARAMH010000022.1"/>
</dbReference>
<dbReference type="PRINTS" id="PR00447">
    <property type="entry name" value="NATRESASSCMP"/>
</dbReference>
<evidence type="ECO:0000256" key="3">
    <source>
        <dbReference type="ARBA" id="ARBA00022692"/>
    </source>
</evidence>
<dbReference type="InterPro" id="IPR001046">
    <property type="entry name" value="NRAMP_fam"/>
</dbReference>
<comment type="caution">
    <text evidence="7">The sequence shown here is derived from an EMBL/GenBank/DDBJ whole genome shotgun (WGS) entry which is preliminary data.</text>
</comment>
<evidence type="ECO:0000313" key="8">
    <source>
        <dbReference type="Proteomes" id="UP001595797"/>
    </source>
</evidence>
<keyword evidence="5 6" id="KW-0472">Membrane</keyword>
<dbReference type="NCBIfam" id="NF001923">
    <property type="entry name" value="PRK00701.1"/>
    <property type="match status" value="1"/>
</dbReference>
<feature type="transmembrane region" description="Helical" evidence="6">
    <location>
        <begin position="254"/>
        <end position="278"/>
    </location>
</feature>
<feature type="transmembrane region" description="Helical" evidence="6">
    <location>
        <begin position="166"/>
        <end position="186"/>
    </location>
</feature>
<evidence type="ECO:0000313" key="7">
    <source>
        <dbReference type="EMBL" id="MFC4905530.1"/>
    </source>
</evidence>
<keyword evidence="2" id="KW-0813">Transport</keyword>
<keyword evidence="4 6" id="KW-1133">Transmembrane helix</keyword>
<feature type="transmembrane region" description="Helical" evidence="6">
    <location>
        <begin position="58"/>
        <end position="79"/>
    </location>
</feature>
<evidence type="ECO:0000256" key="6">
    <source>
        <dbReference type="SAM" id="Phobius"/>
    </source>
</evidence>
<protein>
    <submittedName>
        <fullName evidence="7">Nramp family divalent metal transporter</fullName>
    </submittedName>
</protein>
<dbReference type="Pfam" id="PF01566">
    <property type="entry name" value="Nramp"/>
    <property type="match status" value="1"/>
</dbReference>
<feature type="transmembrane region" description="Helical" evidence="6">
    <location>
        <begin position="206"/>
        <end position="224"/>
    </location>
</feature>
<dbReference type="PANTHER" id="PTHR11706">
    <property type="entry name" value="SOLUTE CARRIER PROTEIN FAMILY 11 MEMBER"/>
    <property type="match status" value="1"/>
</dbReference>
<evidence type="ECO:0000256" key="2">
    <source>
        <dbReference type="ARBA" id="ARBA00022448"/>
    </source>
</evidence>
<accession>A0ABV9TQL5</accession>
<reference evidence="8" key="1">
    <citation type="journal article" date="2019" name="Int. J. Syst. Evol. Microbiol.">
        <title>The Global Catalogue of Microorganisms (GCM) 10K type strain sequencing project: providing services to taxonomists for standard genome sequencing and annotation.</title>
        <authorList>
            <consortium name="The Broad Institute Genomics Platform"/>
            <consortium name="The Broad Institute Genome Sequencing Center for Infectious Disease"/>
            <person name="Wu L."/>
            <person name="Ma J."/>
        </authorList>
    </citation>
    <scope>NUCLEOTIDE SEQUENCE [LARGE SCALE GENOMIC DNA]</scope>
    <source>
        <strain evidence="8">CGMCC 4.6946</strain>
    </source>
</reference>
<feature type="transmembrane region" description="Helical" evidence="6">
    <location>
        <begin position="128"/>
        <end position="154"/>
    </location>
</feature>
<name>A0ABV9TQL5_9MICC</name>
<evidence type="ECO:0000256" key="4">
    <source>
        <dbReference type="ARBA" id="ARBA00022989"/>
    </source>
</evidence>
<comment type="subcellular location">
    <subcellularLocation>
        <location evidence="1">Membrane</location>
        <topology evidence="1">Multi-pass membrane protein</topology>
    </subcellularLocation>
</comment>
<keyword evidence="3 6" id="KW-0812">Transmembrane</keyword>
<feature type="transmembrane region" description="Helical" evidence="6">
    <location>
        <begin position="290"/>
        <end position="314"/>
    </location>
</feature>
<gene>
    <name evidence="7" type="ORF">ACFPCS_18360</name>
</gene>
<dbReference type="Proteomes" id="UP001595797">
    <property type="component" value="Unassembled WGS sequence"/>
</dbReference>
<feature type="transmembrane region" description="Helical" evidence="6">
    <location>
        <begin position="335"/>
        <end position="354"/>
    </location>
</feature>
<keyword evidence="8" id="KW-1185">Reference proteome</keyword>
<dbReference type="EMBL" id="JBHSIW010000026">
    <property type="protein sequence ID" value="MFC4905530.1"/>
    <property type="molecule type" value="Genomic_DNA"/>
</dbReference>
<sequence length="426" mass="43863">MRTGTGRTGSTGVAATSPGERWVRRQPLPWLLGPAFVAAVAYVDPGNVAANLTAGAQYGYLLVWVLVAANIMAVLIQYLSAKVGLVTGSSLPELLGDRLPRGRRLAYWVQAELVAAATDLAEVIGGAIALHILFGIPLLAGGVIVGVISMLLLLLQTHRGPRFFEFVVTGLLAIVTAGFVTGLFFGPVSWDEAVAGIVPRFDGTPTVLLAASMLGATVMPHAIYAHSALARDRHGHSVPTEALPRLLTATRWDVLLSLLVAGSVNIAMLLLAAGNLAGVPGTDSIEGAHAAITAALGPAVGVAFGIGLLASGLASTSVGSYAGSAIMGGLLHVRIPVFTRRLITLIPALVIIAVGVDPTWALVLSQVLLSLGIPFALIPLVRLSSNRDLMGAFVNKVALTVAAWVVVALIVSLNLALIILTATGAD</sequence>
<feature type="transmembrane region" description="Helical" evidence="6">
    <location>
        <begin position="393"/>
        <end position="420"/>
    </location>
</feature>
<dbReference type="PANTHER" id="PTHR11706:SF33">
    <property type="entry name" value="NATURAL RESISTANCE-ASSOCIATED MACROPHAGE PROTEIN 2"/>
    <property type="match status" value="1"/>
</dbReference>
<feature type="transmembrane region" description="Helical" evidence="6">
    <location>
        <begin position="360"/>
        <end position="381"/>
    </location>
</feature>
<evidence type="ECO:0000256" key="1">
    <source>
        <dbReference type="ARBA" id="ARBA00004141"/>
    </source>
</evidence>
<proteinExistence type="predicted"/>
<organism evidence="7 8">
    <name type="scientific">Kocuria oceani</name>
    <dbReference type="NCBI Taxonomy" id="988827"/>
    <lineage>
        <taxon>Bacteria</taxon>
        <taxon>Bacillati</taxon>
        <taxon>Actinomycetota</taxon>
        <taxon>Actinomycetes</taxon>
        <taxon>Micrococcales</taxon>
        <taxon>Micrococcaceae</taxon>
        <taxon>Kocuria</taxon>
    </lineage>
</organism>
<evidence type="ECO:0000256" key="5">
    <source>
        <dbReference type="ARBA" id="ARBA00023136"/>
    </source>
</evidence>
<dbReference type="NCBIfam" id="NF037982">
    <property type="entry name" value="Nramp_1"/>
    <property type="match status" value="1"/>
</dbReference>